<evidence type="ECO:0000256" key="7">
    <source>
        <dbReference type="ARBA" id="ARBA00023180"/>
    </source>
</evidence>
<evidence type="ECO:0000256" key="3">
    <source>
        <dbReference type="ARBA" id="ARBA00022525"/>
    </source>
</evidence>
<feature type="chain" id="PRO_5018336394" description="Glycoprotein hormone beta-5" evidence="12">
    <location>
        <begin position="32"/>
        <end position="133"/>
    </location>
</feature>
<evidence type="ECO:0000256" key="2">
    <source>
        <dbReference type="ARBA" id="ARBA00006552"/>
    </source>
</evidence>
<evidence type="ECO:0000256" key="6">
    <source>
        <dbReference type="ARBA" id="ARBA00023157"/>
    </source>
</evidence>
<dbReference type="SMART" id="SM00068">
    <property type="entry name" value="GHB"/>
    <property type="match status" value="1"/>
</dbReference>
<accession>A0A3G6V7M0</accession>
<name>A0A3G6V7M0_9BRAN</name>
<dbReference type="PANTHER" id="PTHR11515:SF13">
    <property type="entry name" value="GLYCOPROTEIN HORMONE BETA 5, ISOFORM A"/>
    <property type="match status" value="1"/>
</dbReference>
<dbReference type="InterPro" id="IPR001545">
    <property type="entry name" value="Gonadotropin_bsu"/>
</dbReference>
<dbReference type="CDD" id="cd00069">
    <property type="entry name" value="GHB_like"/>
    <property type="match status" value="1"/>
</dbReference>
<protein>
    <recommendedName>
        <fullName evidence="10">Glycoprotein hormone beta-5</fullName>
    </recommendedName>
    <alternativeName>
        <fullName evidence="11">Thyrostimulin subunit beta</fullName>
    </alternativeName>
</protein>
<dbReference type="InterPro" id="IPR006208">
    <property type="entry name" value="Glyco_hormone_CN"/>
</dbReference>
<dbReference type="GO" id="GO:0005615">
    <property type="term" value="C:extracellular space"/>
    <property type="evidence" value="ECO:0007669"/>
    <property type="project" value="TreeGrafter"/>
</dbReference>
<dbReference type="GO" id="GO:0007186">
    <property type="term" value="P:G protein-coupled receptor signaling pathway"/>
    <property type="evidence" value="ECO:0007669"/>
    <property type="project" value="TreeGrafter"/>
</dbReference>
<evidence type="ECO:0000256" key="9">
    <source>
        <dbReference type="ARBA" id="ARBA00064459"/>
    </source>
</evidence>
<feature type="domain" description="Glycoprotein hormone subunit beta" evidence="13">
    <location>
        <begin position="43"/>
        <end position="131"/>
    </location>
</feature>
<keyword evidence="7" id="KW-0325">Glycoprotein</keyword>
<evidence type="ECO:0000259" key="13">
    <source>
        <dbReference type="Pfam" id="PF00007"/>
    </source>
</evidence>
<evidence type="ECO:0000256" key="1">
    <source>
        <dbReference type="ARBA" id="ARBA00004613"/>
    </source>
</evidence>
<comment type="similarity">
    <text evidence="2">Belongs to the glycoprotein hormones subunit beta family.</text>
</comment>
<keyword evidence="3" id="KW-0964">Secreted</keyword>
<dbReference type="FunFam" id="2.10.90.10:FF:000029">
    <property type="entry name" value="glycoprotein hormone beta-5"/>
    <property type="match status" value="1"/>
</dbReference>
<dbReference type="EMBL" id="MH329281">
    <property type="protein sequence ID" value="AZB49587.1"/>
    <property type="molecule type" value="mRNA"/>
</dbReference>
<dbReference type="Gene3D" id="2.10.90.10">
    <property type="entry name" value="Cystine-knot cytokines"/>
    <property type="match status" value="1"/>
</dbReference>
<dbReference type="GO" id="GO:0005179">
    <property type="term" value="F:hormone activity"/>
    <property type="evidence" value="ECO:0007669"/>
    <property type="project" value="UniProtKB-KW"/>
</dbReference>
<dbReference type="GO" id="GO:0005737">
    <property type="term" value="C:cytoplasm"/>
    <property type="evidence" value="ECO:0007669"/>
    <property type="project" value="TreeGrafter"/>
</dbReference>
<keyword evidence="6" id="KW-1015">Disulfide bond</keyword>
<organism evidence="14">
    <name type="scientific">Branchiostoma japonicum</name>
    <name type="common">Japanese lancelet</name>
    <dbReference type="NCBI Taxonomy" id="373177"/>
    <lineage>
        <taxon>Eukaryota</taxon>
        <taxon>Metazoa</taxon>
        <taxon>Chordata</taxon>
        <taxon>Cephalochordata</taxon>
        <taxon>Leptocardii</taxon>
        <taxon>Amphioxiformes</taxon>
        <taxon>Branchiostomatidae</taxon>
        <taxon>Branchiostoma</taxon>
    </lineage>
</organism>
<evidence type="ECO:0000313" key="14">
    <source>
        <dbReference type="EMBL" id="AZB49587.1"/>
    </source>
</evidence>
<evidence type="ECO:0000256" key="11">
    <source>
        <dbReference type="ARBA" id="ARBA00079540"/>
    </source>
</evidence>
<feature type="signal peptide" evidence="12">
    <location>
        <begin position="1"/>
        <end position="31"/>
    </location>
</feature>
<keyword evidence="4" id="KW-0372">Hormone</keyword>
<sequence>MSCDHMHLPVLTFSLCAGGLLLLWAVLPIQADSSLGCDVWRDVSFYAEKEGCERQQISVDACKGRCDTWQIPHLTPPFRTSSHTVCTYDRVETRTTQLQNCQPGVDPTYVYHNAVSCRCAMCHAHNTSCETLV</sequence>
<comment type="function">
    <text evidence="8">Functions as a heterodimeric glycoprotein hormone with GPHA2 able to bind and activate the thyroid-stimulating hormone receptor (TSHR), leading to increased cAMP production. Plays a central role in controlling thyroid cell metabolism.</text>
</comment>
<reference evidence="14" key="1">
    <citation type="submission" date="2018-05" db="EMBL/GenBank/DDBJ databases">
        <authorList>
            <person name="Wang P."/>
        </authorList>
    </citation>
    <scope>NUCLEOTIDE SEQUENCE</scope>
</reference>
<dbReference type="SUPFAM" id="SSF57501">
    <property type="entry name" value="Cystine-knot cytokines"/>
    <property type="match status" value="1"/>
</dbReference>
<evidence type="ECO:0000256" key="8">
    <source>
        <dbReference type="ARBA" id="ARBA00054534"/>
    </source>
</evidence>
<dbReference type="Pfam" id="PF00007">
    <property type="entry name" value="Cys_knot"/>
    <property type="match status" value="1"/>
</dbReference>
<dbReference type="PANTHER" id="PTHR11515">
    <property type="entry name" value="GLYCOPROTEIN HORMONE BETA CHAIN"/>
    <property type="match status" value="1"/>
</dbReference>
<comment type="subunit">
    <text evidence="9">Heterodimer with GPHA2; this heterodimer interacts with thyroid-stimulating hormone receptor (TSHR), and hence stimulates cAMP production.</text>
</comment>
<comment type="subcellular location">
    <subcellularLocation>
        <location evidence="1">Secreted</location>
    </subcellularLocation>
</comment>
<dbReference type="AlphaFoldDB" id="A0A3G6V7M0"/>
<evidence type="ECO:0000256" key="4">
    <source>
        <dbReference type="ARBA" id="ARBA00022702"/>
    </source>
</evidence>
<keyword evidence="5 12" id="KW-0732">Signal</keyword>
<evidence type="ECO:0000256" key="10">
    <source>
        <dbReference type="ARBA" id="ARBA00068436"/>
    </source>
</evidence>
<evidence type="ECO:0000256" key="12">
    <source>
        <dbReference type="SAM" id="SignalP"/>
    </source>
</evidence>
<dbReference type="InterPro" id="IPR029034">
    <property type="entry name" value="Cystine-knot_cytokine"/>
</dbReference>
<evidence type="ECO:0000256" key="5">
    <source>
        <dbReference type="ARBA" id="ARBA00022729"/>
    </source>
</evidence>
<proteinExistence type="evidence at transcript level"/>